<reference evidence="1 2" key="1">
    <citation type="submission" date="2014-03" db="EMBL/GenBank/DDBJ databases">
        <title>Bradyrhizobium valentinum sp. nov., isolated from effective nodules of Lupinus mariae-josephae, a lupine endemic of basic-lime soils in Eastern Spain.</title>
        <authorList>
            <person name="Duran D."/>
            <person name="Rey L."/>
            <person name="Navarro A."/>
            <person name="Busquets A."/>
            <person name="Imperial J."/>
            <person name="Ruiz-Argueso T."/>
        </authorList>
    </citation>
    <scope>NUCLEOTIDE SEQUENCE [LARGE SCALE GENOMIC DNA]</scope>
    <source>
        <strain evidence="1 2">CCBAU 23086</strain>
    </source>
</reference>
<dbReference type="PANTHER" id="PTHR21485:SF6">
    <property type="entry name" value="N-ACYLNEURAMINATE CYTIDYLYLTRANSFERASE-RELATED"/>
    <property type="match status" value="1"/>
</dbReference>
<proteinExistence type="predicted"/>
<dbReference type="InterPro" id="IPR003329">
    <property type="entry name" value="Cytidylyl_trans"/>
</dbReference>
<dbReference type="RefSeq" id="WP_057858225.1">
    <property type="nucleotide sequence ID" value="NZ_LLYB01000059.1"/>
</dbReference>
<keyword evidence="1" id="KW-0282">Flagellum</keyword>
<dbReference type="CDD" id="cd02513">
    <property type="entry name" value="CMP-NeuAc_Synthase"/>
    <property type="match status" value="1"/>
</dbReference>
<sequence length="238" mass="25958">MKSICTMCARGGSKGVIGKNARELLGKPLLAWSIEQARQTGLFEAIAFSSDSDLLLETALQAGADLAVKRPDEMATDTAPKIPAIRHCLEQAIARTGITPDVFVDLDVTSPLRLPSDIAGAVELLNRSGARSVITGAPARRSPYFNLVEERADGSVGLSKSADPPIVRRQDAPRCFDMNASIYVWRVAPFLESPAVFYPDTQLFEMPEERSVDIDSDLDFTLVELLLRKRLALPETQS</sequence>
<dbReference type="AlphaFoldDB" id="A0A0R3N4D9"/>
<name>A0A0R3N4D9_9BRAD</name>
<dbReference type="Pfam" id="PF02348">
    <property type="entry name" value="CTP_transf_3"/>
    <property type="match status" value="1"/>
</dbReference>
<accession>A0A0R3N4D9</accession>
<keyword evidence="1" id="KW-0966">Cell projection</keyword>
<evidence type="ECO:0000313" key="2">
    <source>
        <dbReference type="Proteomes" id="UP000051660"/>
    </source>
</evidence>
<protein>
    <submittedName>
        <fullName evidence="1">Flagellar modification protein B</fullName>
    </submittedName>
</protein>
<dbReference type="GO" id="GO:0008781">
    <property type="term" value="F:N-acylneuraminate cytidylyltransferase activity"/>
    <property type="evidence" value="ECO:0007669"/>
    <property type="project" value="TreeGrafter"/>
</dbReference>
<dbReference type="Gene3D" id="3.90.550.10">
    <property type="entry name" value="Spore Coat Polysaccharide Biosynthesis Protein SpsA, Chain A"/>
    <property type="match status" value="1"/>
</dbReference>
<organism evidence="1 2">
    <name type="scientific">Bradyrhizobium lablabi</name>
    <dbReference type="NCBI Taxonomy" id="722472"/>
    <lineage>
        <taxon>Bacteria</taxon>
        <taxon>Pseudomonadati</taxon>
        <taxon>Pseudomonadota</taxon>
        <taxon>Alphaproteobacteria</taxon>
        <taxon>Hyphomicrobiales</taxon>
        <taxon>Nitrobacteraceae</taxon>
        <taxon>Bradyrhizobium</taxon>
    </lineage>
</organism>
<comment type="caution">
    <text evidence="1">The sequence shown here is derived from an EMBL/GenBank/DDBJ whole genome shotgun (WGS) entry which is preliminary data.</text>
</comment>
<dbReference type="InterPro" id="IPR050793">
    <property type="entry name" value="CMP-NeuNAc_synthase"/>
</dbReference>
<dbReference type="EMBL" id="LLYB01000059">
    <property type="protein sequence ID" value="KRR25023.1"/>
    <property type="molecule type" value="Genomic_DNA"/>
</dbReference>
<dbReference type="OrthoDB" id="9805604at2"/>
<gene>
    <name evidence="1" type="ORF">CQ14_30700</name>
</gene>
<dbReference type="SUPFAM" id="SSF53448">
    <property type="entry name" value="Nucleotide-diphospho-sugar transferases"/>
    <property type="match status" value="1"/>
</dbReference>
<dbReference type="Proteomes" id="UP000051660">
    <property type="component" value="Unassembled WGS sequence"/>
</dbReference>
<keyword evidence="1" id="KW-0969">Cilium</keyword>
<dbReference type="PANTHER" id="PTHR21485">
    <property type="entry name" value="HAD SUPERFAMILY MEMBERS CMAS AND KDSC"/>
    <property type="match status" value="1"/>
</dbReference>
<evidence type="ECO:0000313" key="1">
    <source>
        <dbReference type="EMBL" id="KRR25023.1"/>
    </source>
</evidence>
<dbReference type="InterPro" id="IPR029044">
    <property type="entry name" value="Nucleotide-diphossugar_trans"/>
</dbReference>